<evidence type="ECO:0000256" key="10">
    <source>
        <dbReference type="PROSITE-ProRule" id="PRU00524"/>
    </source>
</evidence>
<feature type="domain" description="Lumazine-binding" evidence="11">
    <location>
        <begin position="1"/>
        <end position="94"/>
    </location>
</feature>
<dbReference type="PROSITE" id="PS51177">
    <property type="entry name" value="LUMAZINE_BIND"/>
    <property type="match status" value="2"/>
</dbReference>
<accession>A0A0W0R3Z8</accession>
<keyword evidence="7 12" id="KW-0808">Transferase</keyword>
<reference evidence="13 15" key="2">
    <citation type="submission" date="2018-12" db="EMBL/GenBank/DDBJ databases">
        <authorList>
            <consortium name="Pathogen Informatics"/>
        </authorList>
    </citation>
    <scope>NUCLEOTIDE SEQUENCE [LARGE SCALE GENOMIC DNA]</scope>
    <source>
        <strain evidence="13 15">NCTC12735</strain>
        <plasmid evidence="15">12</plasmid>
    </source>
</reference>
<dbReference type="EMBL" id="LR134421">
    <property type="protein sequence ID" value="VEH85237.1"/>
    <property type="molecule type" value="Genomic_DNA"/>
</dbReference>
<evidence type="ECO:0000256" key="4">
    <source>
        <dbReference type="ARBA" id="ARBA00012827"/>
    </source>
</evidence>
<evidence type="ECO:0000256" key="2">
    <source>
        <dbReference type="ARBA" id="ARBA00002803"/>
    </source>
</evidence>
<dbReference type="OrthoDB" id="9788537at2"/>
<dbReference type="NCBIfam" id="TIGR00187">
    <property type="entry name" value="ribE"/>
    <property type="match status" value="1"/>
</dbReference>
<dbReference type="GO" id="GO:0009231">
    <property type="term" value="P:riboflavin biosynthetic process"/>
    <property type="evidence" value="ECO:0007669"/>
    <property type="project" value="UniProtKB-KW"/>
</dbReference>
<comment type="catalytic activity">
    <reaction evidence="1">
        <text>2 6,7-dimethyl-8-(1-D-ribityl)lumazine + H(+) = 5-amino-6-(D-ribitylamino)uracil + riboflavin</text>
        <dbReference type="Rhea" id="RHEA:20772"/>
        <dbReference type="ChEBI" id="CHEBI:15378"/>
        <dbReference type="ChEBI" id="CHEBI:15934"/>
        <dbReference type="ChEBI" id="CHEBI:57986"/>
        <dbReference type="ChEBI" id="CHEBI:58201"/>
        <dbReference type="EC" id="2.5.1.9"/>
    </reaction>
</comment>
<dbReference type="RefSeq" id="WP_058461541.1">
    <property type="nucleotide sequence ID" value="NZ_CAAAHS010000004.1"/>
</dbReference>
<dbReference type="CDD" id="cd00402">
    <property type="entry name" value="Riboflavin_synthase_like"/>
    <property type="match status" value="1"/>
</dbReference>
<dbReference type="InterPro" id="IPR017938">
    <property type="entry name" value="Riboflavin_synthase-like_b-brl"/>
</dbReference>
<dbReference type="InterPro" id="IPR023366">
    <property type="entry name" value="ATP_synth_asu-like_sf"/>
</dbReference>
<feature type="repeat" description="Lumazine-binding" evidence="10">
    <location>
        <begin position="1"/>
        <end position="94"/>
    </location>
</feature>
<dbReference type="SUPFAM" id="SSF63380">
    <property type="entry name" value="Riboflavin synthase domain-like"/>
    <property type="match status" value="2"/>
</dbReference>
<evidence type="ECO:0000256" key="9">
    <source>
        <dbReference type="NCBIfam" id="TIGR00187"/>
    </source>
</evidence>
<dbReference type="AlphaFoldDB" id="A0A0W0R3Z8"/>
<evidence type="ECO:0000313" key="14">
    <source>
        <dbReference type="Proteomes" id="UP000054859"/>
    </source>
</evidence>
<dbReference type="PANTHER" id="PTHR21098:SF12">
    <property type="entry name" value="RIBOFLAVIN SYNTHASE"/>
    <property type="match status" value="1"/>
</dbReference>
<dbReference type="EC" id="2.5.1.9" evidence="4 9"/>
<dbReference type="InterPro" id="IPR001783">
    <property type="entry name" value="Lumazine-bd"/>
</dbReference>
<evidence type="ECO:0000313" key="12">
    <source>
        <dbReference type="EMBL" id="KTC65809.1"/>
    </source>
</evidence>
<dbReference type="KEGG" id="ladl:NCTC12735_00863"/>
<keyword evidence="14" id="KW-1185">Reference proteome</keyword>
<feature type="repeat" description="Lumazine-binding" evidence="10">
    <location>
        <begin position="95"/>
        <end position="192"/>
    </location>
</feature>
<dbReference type="Gene3D" id="2.40.30.20">
    <property type="match status" value="2"/>
</dbReference>
<comment type="function">
    <text evidence="2">Catalyzes the dismutation of two molecules of 6,7-dimethyl-8-ribityllumazine, resulting in the formation of riboflavin and 5-amino-6-(D-ribitylamino)uracil.</text>
</comment>
<dbReference type="Proteomes" id="UP000054859">
    <property type="component" value="Unassembled WGS sequence"/>
</dbReference>
<organism evidence="12 14">
    <name type="scientific">Legionella adelaidensis</name>
    <dbReference type="NCBI Taxonomy" id="45056"/>
    <lineage>
        <taxon>Bacteria</taxon>
        <taxon>Pseudomonadati</taxon>
        <taxon>Pseudomonadota</taxon>
        <taxon>Gammaproteobacteria</taxon>
        <taxon>Legionellales</taxon>
        <taxon>Legionellaceae</taxon>
        <taxon>Legionella</taxon>
    </lineage>
</organism>
<dbReference type="PIRSF" id="PIRSF000498">
    <property type="entry name" value="Riboflavin_syn_A"/>
    <property type="match status" value="1"/>
</dbReference>
<dbReference type="Proteomes" id="UP000281170">
    <property type="component" value="Plasmid 12"/>
</dbReference>
<reference evidence="12 14" key="1">
    <citation type="submission" date="2015-11" db="EMBL/GenBank/DDBJ databases">
        <title>Identification of large and diverse effector repertoires of 38 Legionella species.</title>
        <authorList>
            <person name="Burstein D."/>
            <person name="Amaro F."/>
            <person name="Zusman T."/>
            <person name="Lifshitz Z."/>
            <person name="Cohen O."/>
            <person name="Gilbert J.A."/>
            <person name="Pupko T."/>
            <person name="Shuman H.A."/>
            <person name="Segal G."/>
        </authorList>
    </citation>
    <scope>NUCLEOTIDE SEQUENCE [LARGE SCALE GENOMIC DNA]</scope>
    <source>
        <strain evidence="12 14">1762-AUS-E</strain>
    </source>
</reference>
<dbReference type="PATRIC" id="fig|45056.6.peg.484"/>
<evidence type="ECO:0000256" key="7">
    <source>
        <dbReference type="ARBA" id="ARBA00022679"/>
    </source>
</evidence>
<evidence type="ECO:0000259" key="11">
    <source>
        <dbReference type="PROSITE" id="PS51177"/>
    </source>
</evidence>
<evidence type="ECO:0000256" key="8">
    <source>
        <dbReference type="ARBA" id="ARBA00022737"/>
    </source>
</evidence>
<evidence type="ECO:0000256" key="1">
    <source>
        <dbReference type="ARBA" id="ARBA00000968"/>
    </source>
</evidence>
<dbReference type="Pfam" id="PF00677">
    <property type="entry name" value="Lum_binding"/>
    <property type="match status" value="2"/>
</dbReference>
<evidence type="ECO:0000256" key="3">
    <source>
        <dbReference type="ARBA" id="ARBA00004887"/>
    </source>
</evidence>
<name>A0A0W0R3Z8_9GAMM</name>
<geneLocation type="plasmid" evidence="13 15">
    <name>12</name>
</geneLocation>
<evidence type="ECO:0000313" key="13">
    <source>
        <dbReference type="EMBL" id="VEH85237.1"/>
    </source>
</evidence>
<evidence type="ECO:0000256" key="5">
    <source>
        <dbReference type="ARBA" id="ARBA00013950"/>
    </source>
</evidence>
<dbReference type="GO" id="GO:0004746">
    <property type="term" value="F:riboflavin synthase activity"/>
    <property type="evidence" value="ECO:0007669"/>
    <property type="project" value="UniProtKB-UniRule"/>
</dbReference>
<dbReference type="EMBL" id="LNKA01000001">
    <property type="protein sequence ID" value="KTC65809.1"/>
    <property type="molecule type" value="Genomic_DNA"/>
</dbReference>
<dbReference type="STRING" id="45056.Lade_0467"/>
<keyword evidence="8" id="KW-0677">Repeat</keyword>
<sequence length="202" mass="22096">MFTGIVENQGKVLANRALEAGKLLKIEANLEGLQEGESISINGVCLTLLPGFEQALSFNVSKETLEKTNLGEMVPGEKINIERAMLSSTRFGGHYVSGHIDKKIPLLKKQIMGDFVELIIGEFTPQDLHYLPNKGSITLEGVSLTINAVHANTAQLLLIPYTLEKTNLGTKKEGDLLNVEFDYLTKIVAHQLSLHTSARVLA</sequence>
<keyword evidence="6" id="KW-0686">Riboflavin biosynthesis</keyword>
<proteinExistence type="predicted"/>
<evidence type="ECO:0000313" key="15">
    <source>
        <dbReference type="Proteomes" id="UP000281170"/>
    </source>
</evidence>
<feature type="domain" description="Lumazine-binding" evidence="11">
    <location>
        <begin position="95"/>
        <end position="192"/>
    </location>
</feature>
<evidence type="ECO:0000256" key="6">
    <source>
        <dbReference type="ARBA" id="ARBA00022619"/>
    </source>
</evidence>
<dbReference type="PANTHER" id="PTHR21098">
    <property type="entry name" value="RIBOFLAVIN SYNTHASE ALPHA CHAIN"/>
    <property type="match status" value="1"/>
</dbReference>
<keyword evidence="13" id="KW-0614">Plasmid</keyword>
<comment type="pathway">
    <text evidence="3">Cofactor biosynthesis; riboflavin biosynthesis; riboflavin from 2-hydroxy-3-oxobutyl phosphate and 5-amino-6-(D-ribitylamino)uracil: step 2/2.</text>
</comment>
<dbReference type="InterPro" id="IPR026017">
    <property type="entry name" value="Lumazine-bd_dom"/>
</dbReference>
<protein>
    <recommendedName>
        <fullName evidence="5 9">Riboflavin synthase</fullName>
        <ecNumber evidence="4 9">2.5.1.9</ecNumber>
    </recommendedName>
</protein>
<gene>
    <name evidence="12" type="primary">ribE</name>
    <name evidence="12" type="ORF">Lade_0467</name>
    <name evidence="13" type="ORF">NCTC12735_00863</name>
</gene>
<dbReference type="NCBIfam" id="NF006767">
    <property type="entry name" value="PRK09289.1"/>
    <property type="match status" value="1"/>
</dbReference>